<protein>
    <submittedName>
        <fullName evidence="2">Phage portal protein</fullName>
    </submittedName>
</protein>
<evidence type="ECO:0000256" key="1">
    <source>
        <dbReference type="SAM" id="Coils"/>
    </source>
</evidence>
<dbReference type="Proteomes" id="UP001595916">
    <property type="component" value="Unassembled WGS sequence"/>
</dbReference>
<sequence>MIKLQQFEVNEKNVKLVVDRFLAKEFGRLNLLYQYYSADNEILNRQTEAGKPNNRLACAYAKYITKLQTGYFAGVPVKLKSSEEEYLQKFNEVMEYNFSQDVNFEMAKSASIFGYGVELIYQNERAETKFKKLDPREVILIFGTSMDSFLLCGLRYYVVSGLDNKAIEVAEVYTEEEKRYFSRKQGTANFVEDKERREENIFSEVPFILYKNNEEMKSDFEDVLRLNDAYDTSQSNTANDVDYFNDAYMVIDGSNDITDDSDDEEGGRTSAAEKMKKNRILFFPDGGGAKFLVKDINDAATENYKNRLNADIHKFSMTPDLGDEKFAGNLSGIAIKFKTIPLEEAATEKENKFRVGLRKRSELITKLLNIKFNRDWDFRMITEEFTRNLPVNEQELTNTILSCAEYISKRTLLELLPQIENVDEELRRLKEEQDEYDKLDYAIES</sequence>
<gene>
    <name evidence="2" type="ORF">ACFO4R_10230</name>
</gene>
<dbReference type="InterPro" id="IPR006428">
    <property type="entry name" value="Portal_SPP1-type"/>
</dbReference>
<evidence type="ECO:0000313" key="3">
    <source>
        <dbReference type="Proteomes" id="UP001595916"/>
    </source>
</evidence>
<keyword evidence="3" id="KW-1185">Reference proteome</keyword>
<keyword evidence="1" id="KW-0175">Coiled coil</keyword>
<dbReference type="Pfam" id="PF05133">
    <property type="entry name" value="SPP1_portal"/>
    <property type="match status" value="1"/>
</dbReference>
<feature type="coiled-coil region" evidence="1">
    <location>
        <begin position="412"/>
        <end position="442"/>
    </location>
</feature>
<evidence type="ECO:0000313" key="2">
    <source>
        <dbReference type="EMBL" id="MFC4805447.1"/>
    </source>
</evidence>
<name>A0ABV9QNX3_9FIRM</name>
<dbReference type="InterPro" id="IPR021145">
    <property type="entry name" value="Portal_protein_SPP1_Gp6-like"/>
</dbReference>
<comment type="caution">
    <text evidence="2">The sequence shown here is derived from an EMBL/GenBank/DDBJ whole genome shotgun (WGS) entry which is preliminary data.</text>
</comment>
<dbReference type="NCBIfam" id="TIGR01538">
    <property type="entry name" value="portal_SPP1"/>
    <property type="match status" value="1"/>
</dbReference>
<dbReference type="RefSeq" id="WP_379789011.1">
    <property type="nucleotide sequence ID" value="NZ_JBHSHL010000051.1"/>
</dbReference>
<organism evidence="2 3">
    <name type="scientific">Filifactor villosus</name>
    <dbReference type="NCBI Taxonomy" id="29374"/>
    <lineage>
        <taxon>Bacteria</taxon>
        <taxon>Bacillati</taxon>
        <taxon>Bacillota</taxon>
        <taxon>Clostridia</taxon>
        <taxon>Peptostreptococcales</taxon>
        <taxon>Filifactoraceae</taxon>
        <taxon>Filifactor</taxon>
    </lineage>
</organism>
<accession>A0ABV9QNX3</accession>
<dbReference type="EMBL" id="JBHSHL010000051">
    <property type="protein sequence ID" value="MFC4805447.1"/>
    <property type="molecule type" value="Genomic_DNA"/>
</dbReference>
<proteinExistence type="predicted"/>
<reference evidence="3" key="1">
    <citation type="journal article" date="2019" name="Int. J. Syst. Evol. Microbiol.">
        <title>The Global Catalogue of Microorganisms (GCM) 10K type strain sequencing project: providing services to taxonomists for standard genome sequencing and annotation.</title>
        <authorList>
            <consortium name="The Broad Institute Genomics Platform"/>
            <consortium name="The Broad Institute Genome Sequencing Center for Infectious Disease"/>
            <person name="Wu L."/>
            <person name="Ma J."/>
        </authorList>
    </citation>
    <scope>NUCLEOTIDE SEQUENCE [LARGE SCALE GENOMIC DNA]</scope>
    <source>
        <strain evidence="3">CCUG 46385</strain>
    </source>
</reference>